<dbReference type="SUPFAM" id="SSF53335">
    <property type="entry name" value="S-adenosyl-L-methionine-dependent methyltransferases"/>
    <property type="match status" value="1"/>
</dbReference>
<dbReference type="Gene3D" id="1.20.120.670">
    <property type="entry name" value="N-acetyl-b-d-glucoasminidase"/>
    <property type="match status" value="1"/>
</dbReference>
<dbReference type="GO" id="GO:0016787">
    <property type="term" value="F:hydrolase activity"/>
    <property type="evidence" value="ECO:0007669"/>
    <property type="project" value="UniProtKB-KW"/>
</dbReference>
<keyword evidence="2" id="KW-0812">Transmembrane</keyword>
<dbReference type="InterPro" id="IPR024732">
    <property type="entry name" value="NAGLU_C"/>
</dbReference>
<dbReference type="PANTHER" id="PTHR12872">
    <property type="entry name" value="ALPHA-N-ACETYLGLUCOSAMINIDASE"/>
    <property type="match status" value="1"/>
</dbReference>
<evidence type="ECO:0000313" key="7">
    <source>
        <dbReference type="EMBL" id="KAK1938069.1"/>
    </source>
</evidence>
<feature type="domain" description="Alpha-N-acetylglucosaminidase N-terminal" evidence="4">
    <location>
        <begin position="265"/>
        <end position="346"/>
    </location>
</feature>
<dbReference type="Gene3D" id="3.40.50.150">
    <property type="entry name" value="Vaccinia Virus protein VP39"/>
    <property type="match status" value="1"/>
</dbReference>
<dbReference type="InterPro" id="IPR029063">
    <property type="entry name" value="SAM-dependent_MTases_sf"/>
</dbReference>
<keyword evidence="2" id="KW-0472">Membrane</keyword>
<dbReference type="Pfam" id="PF13649">
    <property type="entry name" value="Methyltransf_25"/>
    <property type="match status" value="1"/>
</dbReference>
<dbReference type="Gene3D" id="3.20.20.80">
    <property type="entry name" value="Glycosidases"/>
    <property type="match status" value="1"/>
</dbReference>
<keyword evidence="1" id="KW-0378">Hydrolase</keyword>
<dbReference type="Proteomes" id="UP001259832">
    <property type="component" value="Unassembled WGS sequence"/>
</dbReference>
<evidence type="ECO:0000256" key="1">
    <source>
        <dbReference type="ARBA" id="ARBA00022801"/>
    </source>
</evidence>
<reference evidence="7" key="1">
    <citation type="submission" date="2023-08" db="EMBL/GenBank/DDBJ databases">
        <title>Reference Genome Resource for the Citrus Pathogen Phytophthora citrophthora.</title>
        <authorList>
            <person name="Moller H."/>
            <person name="Coetzee B."/>
            <person name="Rose L.J."/>
            <person name="Van Niekerk J.M."/>
        </authorList>
    </citation>
    <scope>NUCLEOTIDE SEQUENCE</scope>
    <source>
        <strain evidence="7">STE-U-9442</strain>
    </source>
</reference>
<dbReference type="InterPro" id="IPR024240">
    <property type="entry name" value="NAGLU_N"/>
</dbReference>
<dbReference type="InterPro" id="IPR007781">
    <property type="entry name" value="NAGLU"/>
</dbReference>
<keyword evidence="8" id="KW-1185">Reference proteome</keyword>
<dbReference type="AlphaFoldDB" id="A0AAD9GGH5"/>
<evidence type="ECO:0000259" key="6">
    <source>
        <dbReference type="Pfam" id="PF13649"/>
    </source>
</evidence>
<dbReference type="InterPro" id="IPR041698">
    <property type="entry name" value="Methyltransf_25"/>
</dbReference>
<dbReference type="PANTHER" id="PTHR12872:SF1">
    <property type="entry name" value="ALPHA-N-ACETYLGLUCOSAMINIDASE"/>
    <property type="match status" value="1"/>
</dbReference>
<evidence type="ECO:0000313" key="8">
    <source>
        <dbReference type="Proteomes" id="UP001259832"/>
    </source>
</evidence>
<sequence length="1005" mass="114839">MSSSSLTPVAVTAVAAVALYGLIRLTRARIYDGVIVNLTTGWYKEVLDRLPKGSKFLDVGIGTGLALINNGEQLKLKSITVDGVDYDKDYVVRCDELLKEKQLTSHVQVHHASIYDFKAGPYDAVYFSSSLMLMPDAVKALQHCVSMLKPKTGRIYVTQTIQTSHSKLVELGKPLLKFLTTIDFGTVTYEDDLLNTFKKAGITLIEHVPISGSTMTSTRSFRLFVLEPMLYVVICILLMQSISCGVEASVARLKKNAEPHDPVAATQGLIHRRLGEKYIDQISLRVLPSDPDDLDVFELGNDGDKLEIAANSATAMAYGLHWYFKSVLRTQTDWENHNLQVPERLPPVDKHVRRKRSSKFSYYQNVDTVSYSLWAWSWPQWEKHIDWMALNGINMPLAFTGQEKVWQNTFHKYYNVSYEGLGKFFAGSAFLSWGRMGNLRGSWVKGPLPQAFIDNQYELQLRILQRMREFGMIPALPAFAGHVPEELKLRLPNANFTRSPNWGNFSEEHCCVYMIEPTDPLYREIGKAFLDEQRALYNYTSSLYQCDTYMEMMPEFDDLNELKGAAQAVIDGMTAADPHAVWLMQGWPFVDDPHYWTRPRVKAYLDGVPTDKLIILDFYSDSVPIWNKMDNYFGKNWIYCVLHNFGGNTGLRGDLPTVATAPILAKWAGNDTMIGVGLTMEGIFQNYVVYDLTLQMAWEDTPLDVNTWVSTYAARRYHTRNEHVEQAWSYLLRSVYNRTLAYGGVTKNLVCLIPHWRLLYDRFQPTLIKYDPNDVILAWKELLLAGKAVHDVDTYRHDLVDVTKQFLSNKLLEQYIHLKTIFSAKKASANEVCGLTKTILNTMEHLEEILATNEDFLLGNWIGDALKLAGDLSGDNDVATRTQLQEYYEYEARNQVTRWGDNNNEAIHDYAGKEWSGLVKGYYIPRWTMWLTEVCDAYTNNREVDEKKMKEKRIKFELQWQLGHESYPTSTVGDSLAISKRLYGEYISTTTLIPWELFSELLSVA</sequence>
<feature type="domain" description="Methyltransferase" evidence="6">
    <location>
        <begin position="57"/>
        <end position="150"/>
    </location>
</feature>
<protein>
    <submittedName>
        <fullName evidence="7">Alpha-N-acetylglucosaminidase</fullName>
    </submittedName>
</protein>
<feature type="domain" description="Alpha-N-acetylglucosaminidase tim-barrel" evidence="3">
    <location>
        <begin position="362"/>
        <end position="699"/>
    </location>
</feature>
<evidence type="ECO:0000259" key="5">
    <source>
        <dbReference type="Pfam" id="PF12972"/>
    </source>
</evidence>
<evidence type="ECO:0000256" key="2">
    <source>
        <dbReference type="SAM" id="Phobius"/>
    </source>
</evidence>
<name>A0AAD9GGH5_9STRA</name>
<dbReference type="Gene3D" id="3.30.379.10">
    <property type="entry name" value="Chitobiase/beta-hexosaminidase domain 2-like"/>
    <property type="match status" value="1"/>
</dbReference>
<evidence type="ECO:0000259" key="4">
    <source>
        <dbReference type="Pfam" id="PF12971"/>
    </source>
</evidence>
<dbReference type="Pfam" id="PF12972">
    <property type="entry name" value="NAGLU_C"/>
    <property type="match status" value="1"/>
</dbReference>
<gene>
    <name evidence="7" type="ORF">P3T76_009219</name>
</gene>
<evidence type="ECO:0000259" key="3">
    <source>
        <dbReference type="Pfam" id="PF05089"/>
    </source>
</evidence>
<organism evidence="7 8">
    <name type="scientific">Phytophthora citrophthora</name>
    <dbReference type="NCBI Taxonomy" id="4793"/>
    <lineage>
        <taxon>Eukaryota</taxon>
        <taxon>Sar</taxon>
        <taxon>Stramenopiles</taxon>
        <taxon>Oomycota</taxon>
        <taxon>Peronosporomycetes</taxon>
        <taxon>Peronosporales</taxon>
        <taxon>Peronosporaceae</taxon>
        <taxon>Phytophthora</taxon>
    </lineage>
</organism>
<proteinExistence type="predicted"/>
<comment type="caution">
    <text evidence="7">The sequence shown here is derived from an EMBL/GenBank/DDBJ whole genome shotgun (WGS) entry which is preliminary data.</text>
</comment>
<dbReference type="EMBL" id="JASMQC010000018">
    <property type="protein sequence ID" value="KAK1938069.1"/>
    <property type="molecule type" value="Genomic_DNA"/>
</dbReference>
<accession>A0AAD9GGH5</accession>
<dbReference type="InterPro" id="IPR029018">
    <property type="entry name" value="Hex-like_dom2"/>
</dbReference>
<feature type="transmembrane region" description="Helical" evidence="2">
    <location>
        <begin position="223"/>
        <end position="242"/>
    </location>
</feature>
<dbReference type="Pfam" id="PF12971">
    <property type="entry name" value="NAGLU_N"/>
    <property type="match status" value="1"/>
</dbReference>
<dbReference type="CDD" id="cd02440">
    <property type="entry name" value="AdoMet_MTases"/>
    <property type="match status" value="1"/>
</dbReference>
<dbReference type="InterPro" id="IPR024733">
    <property type="entry name" value="NAGLU_tim-barrel"/>
</dbReference>
<keyword evidence="2" id="KW-1133">Transmembrane helix</keyword>
<feature type="transmembrane region" description="Helical" evidence="2">
    <location>
        <begin position="6"/>
        <end position="23"/>
    </location>
</feature>
<feature type="domain" description="Alpha-N-acetylglucosaminidase C-terminal" evidence="5">
    <location>
        <begin position="708"/>
        <end position="983"/>
    </location>
</feature>
<dbReference type="Pfam" id="PF05089">
    <property type="entry name" value="NAGLU"/>
    <property type="match status" value="1"/>
</dbReference>